<dbReference type="AlphaFoldDB" id="S4NA82"/>
<keyword evidence="4" id="KW-0547">Nucleotide-binding</keyword>
<dbReference type="Gene3D" id="1.20.272.10">
    <property type="match status" value="1"/>
</dbReference>
<dbReference type="GO" id="GO:0009360">
    <property type="term" value="C:DNA polymerase III complex"/>
    <property type="evidence" value="ECO:0007669"/>
    <property type="project" value="InterPro"/>
</dbReference>
<comment type="caution">
    <text evidence="12">The sequence shown here is derived from an EMBL/GenBank/DDBJ whole genome shotgun (WGS) entry which is preliminary data.</text>
</comment>
<dbReference type="NCBIfam" id="TIGR02397">
    <property type="entry name" value="dnaX_nterm"/>
    <property type="match status" value="1"/>
</dbReference>
<keyword evidence="7" id="KW-0808">Transferase</keyword>
<dbReference type="GeneID" id="301048800"/>
<sequence>MSYQALYRVWRPQRFDEIVGQSIITRTLKNALITKQTSHAYLFTGPRGTGKTSAAKIFAKAVNCHYLKDGEPCNQCETCKAINEGSLNDVIEIDAASNNGVEEIRDIRDKAKYAPTQADYKVYIIDEVHMLSTGAFNALLKTLEEPPANVIFILATTEPHKIPATIISRTQKFDFKRIKPQDILERMEYILDQKKVEYDDKALKLIAKAAEGGMRDALSILDQAMSYGDNKITYENALLVTGSVTNELLTTYIEQVVNKDTKSALITIQKILDEGKDASRFIEDLTSYCQDILLYQQDPGIVEEMELGIIDDKFKKLSGQISDQEIYQIINELNDISNSLRYTAHPDVYLEVLTVKITHLDDAPKPKAAGTAAPQPAPQTTVTPQVTTEIQQLTQEVAKLKSELDTLKQAPTTETTTISTPEPAKPSVDAHTMDNHIELAKIYPILGKATRKQLNQFKEVWPDLMKALSVTQRAVMHVSSPVAASAGGVIVAFEYPFLYQKAQGDTDLKDALENNLDRIVGKAPQIVFVPENQWPDIRKEYLTNHKDKLKKAVSKNTENADPKVDSADDEPDNPTEGDPESQPVVKKAAEIFGTDILDIKDD</sequence>
<dbReference type="NCBIfam" id="NF004046">
    <property type="entry name" value="PRK05563.1"/>
    <property type="match status" value="1"/>
</dbReference>
<feature type="compositionally biased region" description="Acidic residues" evidence="10">
    <location>
        <begin position="567"/>
        <end position="579"/>
    </location>
</feature>
<dbReference type="InterPro" id="IPR027417">
    <property type="entry name" value="P-loop_NTPase"/>
</dbReference>
<dbReference type="GO" id="GO:0003677">
    <property type="term" value="F:DNA binding"/>
    <property type="evidence" value="ECO:0007669"/>
    <property type="project" value="InterPro"/>
</dbReference>
<dbReference type="GO" id="GO:0006261">
    <property type="term" value="P:DNA-templated DNA replication"/>
    <property type="evidence" value="ECO:0007669"/>
    <property type="project" value="TreeGrafter"/>
</dbReference>
<dbReference type="RefSeq" id="WP_020279985.1">
    <property type="nucleotide sequence ID" value="NZ_AZED01000014.1"/>
</dbReference>
<dbReference type="FunFam" id="3.40.50.300:FF:000014">
    <property type="entry name" value="DNA polymerase III subunit gamma/tau"/>
    <property type="match status" value="1"/>
</dbReference>
<dbReference type="FunFam" id="1.10.8.60:FF:000013">
    <property type="entry name" value="DNA polymerase III subunit gamma/tau"/>
    <property type="match status" value="1"/>
</dbReference>
<dbReference type="CDD" id="cd00009">
    <property type="entry name" value="AAA"/>
    <property type="match status" value="1"/>
</dbReference>
<comment type="catalytic activity">
    <reaction evidence="8">
        <text>DNA(n) + a 2'-deoxyribonucleoside 5'-triphosphate = DNA(n+1) + diphosphate</text>
        <dbReference type="Rhea" id="RHEA:22508"/>
        <dbReference type="Rhea" id="RHEA-COMP:17339"/>
        <dbReference type="Rhea" id="RHEA-COMP:17340"/>
        <dbReference type="ChEBI" id="CHEBI:33019"/>
        <dbReference type="ChEBI" id="CHEBI:61560"/>
        <dbReference type="ChEBI" id="CHEBI:173112"/>
        <dbReference type="EC" id="2.7.7.7"/>
    </reaction>
</comment>
<evidence type="ECO:0000256" key="6">
    <source>
        <dbReference type="ARBA" id="ARBA00022840"/>
    </source>
</evidence>
<feature type="domain" description="AAA+ ATPase" evidence="11">
    <location>
        <begin position="37"/>
        <end position="179"/>
    </location>
</feature>
<dbReference type="InterPro" id="IPR012763">
    <property type="entry name" value="DNA_pol_III_sug/sutau_N"/>
</dbReference>
<dbReference type="EC" id="2.7.7.7" evidence="2"/>
<dbReference type="InterPro" id="IPR001270">
    <property type="entry name" value="ClpA/B"/>
</dbReference>
<evidence type="ECO:0000256" key="2">
    <source>
        <dbReference type="ARBA" id="ARBA00012417"/>
    </source>
</evidence>
<proteinExistence type="inferred from homology"/>
<organism evidence="12 13">
    <name type="scientific">Lentilactobacillus otakiensis DSM 19908 = JCM 15040</name>
    <dbReference type="NCBI Taxonomy" id="1423780"/>
    <lineage>
        <taxon>Bacteria</taxon>
        <taxon>Bacillati</taxon>
        <taxon>Bacillota</taxon>
        <taxon>Bacilli</taxon>
        <taxon>Lactobacillales</taxon>
        <taxon>Lactobacillaceae</taxon>
        <taxon>Lentilactobacillus</taxon>
    </lineage>
</organism>
<dbReference type="InterPro" id="IPR050238">
    <property type="entry name" value="DNA_Rep/Repair_Clamp_Loader"/>
</dbReference>
<keyword evidence="9" id="KW-0175">Coiled coil</keyword>
<evidence type="ECO:0000256" key="5">
    <source>
        <dbReference type="ARBA" id="ARBA00022833"/>
    </source>
</evidence>
<dbReference type="EMBL" id="BASH01000001">
    <property type="protein sequence ID" value="GAD15519.1"/>
    <property type="molecule type" value="Genomic_DNA"/>
</dbReference>
<dbReference type="PATRIC" id="fig|1423780.4.peg.1582"/>
<evidence type="ECO:0000256" key="7">
    <source>
        <dbReference type="ARBA" id="ARBA00022932"/>
    </source>
</evidence>
<dbReference type="Gene3D" id="1.10.8.60">
    <property type="match status" value="1"/>
</dbReference>
<dbReference type="OrthoDB" id="9810148at2"/>
<dbReference type="InterPro" id="IPR003593">
    <property type="entry name" value="AAA+_ATPase"/>
</dbReference>
<reference evidence="13" key="1">
    <citation type="journal article" date="2013" name="Genome Announc.">
        <title>Draft Genome Sequence of D-Branched-Chain Amino Acid Producer Lactobacillus otakiensis JCM 15040T, Isolated from a Traditional Japanese Pickle.</title>
        <authorList>
            <person name="Doi K."/>
            <person name="Mori K."/>
            <person name="Mutaguchi Y."/>
            <person name="Tashiro K."/>
            <person name="Fujino Y."/>
            <person name="Ohmori T."/>
            <person name="Kuhara S."/>
            <person name="Ohshima T."/>
        </authorList>
    </citation>
    <scope>NUCLEOTIDE SEQUENCE [LARGE SCALE GENOMIC DNA]</scope>
    <source>
        <strain evidence="13">JCM 15040</strain>
    </source>
</reference>
<evidence type="ECO:0000313" key="12">
    <source>
        <dbReference type="EMBL" id="GAD15519.1"/>
    </source>
</evidence>
<protein>
    <recommendedName>
        <fullName evidence="2">DNA-directed DNA polymerase</fullName>
        <ecNumber evidence="2">2.7.7.7</ecNumber>
    </recommendedName>
</protein>
<feature type="region of interest" description="Disordered" evidence="10">
    <location>
        <begin position="552"/>
        <end position="587"/>
    </location>
</feature>
<keyword evidence="5" id="KW-0862">Zinc</keyword>
<keyword evidence="13" id="KW-1185">Reference proteome</keyword>
<dbReference type="GO" id="GO:0003887">
    <property type="term" value="F:DNA-directed DNA polymerase activity"/>
    <property type="evidence" value="ECO:0007669"/>
    <property type="project" value="UniProtKB-KW"/>
</dbReference>
<dbReference type="GO" id="GO:0046872">
    <property type="term" value="F:metal ion binding"/>
    <property type="evidence" value="ECO:0007669"/>
    <property type="project" value="UniProtKB-KW"/>
</dbReference>
<keyword evidence="7" id="KW-0548">Nucleotidyltransferase</keyword>
<evidence type="ECO:0000256" key="9">
    <source>
        <dbReference type="SAM" id="Coils"/>
    </source>
</evidence>
<name>S4NA82_9LACO</name>
<feature type="coiled-coil region" evidence="9">
    <location>
        <begin position="383"/>
        <end position="410"/>
    </location>
</feature>
<dbReference type="Gene3D" id="3.40.50.300">
    <property type="entry name" value="P-loop containing nucleotide triphosphate hydrolases"/>
    <property type="match status" value="1"/>
</dbReference>
<evidence type="ECO:0000256" key="1">
    <source>
        <dbReference type="ARBA" id="ARBA00006360"/>
    </source>
</evidence>
<dbReference type="PRINTS" id="PR00300">
    <property type="entry name" value="CLPPROTEASEA"/>
</dbReference>
<gene>
    <name evidence="12" type="ORF">LOT_0057</name>
</gene>
<evidence type="ECO:0000259" key="11">
    <source>
        <dbReference type="SMART" id="SM00382"/>
    </source>
</evidence>
<dbReference type="CDD" id="cd18137">
    <property type="entry name" value="HLD_clamp_pol_III_gamma_tau"/>
    <property type="match status" value="1"/>
</dbReference>
<dbReference type="GO" id="GO:0005524">
    <property type="term" value="F:ATP binding"/>
    <property type="evidence" value="ECO:0007669"/>
    <property type="project" value="UniProtKB-KW"/>
</dbReference>
<dbReference type="PANTHER" id="PTHR11669:SF0">
    <property type="entry name" value="PROTEIN STICHEL-LIKE 2"/>
    <property type="match status" value="1"/>
</dbReference>
<evidence type="ECO:0000256" key="8">
    <source>
        <dbReference type="ARBA" id="ARBA00049244"/>
    </source>
</evidence>
<evidence type="ECO:0000256" key="10">
    <source>
        <dbReference type="SAM" id="MobiDB-lite"/>
    </source>
</evidence>
<keyword evidence="3" id="KW-0479">Metal-binding</keyword>
<dbReference type="InterPro" id="IPR045085">
    <property type="entry name" value="HLD_clamp_pol_III_gamma_tau"/>
</dbReference>
<keyword evidence="6" id="KW-0067">ATP-binding</keyword>
<dbReference type="Pfam" id="PF22608">
    <property type="entry name" value="DNAX_ATPase_lid"/>
    <property type="match status" value="1"/>
</dbReference>
<dbReference type="PANTHER" id="PTHR11669">
    <property type="entry name" value="REPLICATION FACTOR C / DNA POLYMERASE III GAMMA-TAU SUBUNIT"/>
    <property type="match status" value="1"/>
</dbReference>
<dbReference type="SUPFAM" id="SSF48019">
    <property type="entry name" value="post-AAA+ oligomerization domain-like"/>
    <property type="match status" value="1"/>
</dbReference>
<accession>S4NA82</accession>
<comment type="similarity">
    <text evidence="1">Belongs to the DnaX/STICHEL family.</text>
</comment>
<dbReference type="Proteomes" id="UP000016361">
    <property type="component" value="Unassembled WGS sequence"/>
</dbReference>
<dbReference type="SMART" id="SM00382">
    <property type="entry name" value="AAA"/>
    <property type="match status" value="1"/>
</dbReference>
<evidence type="ECO:0000313" key="13">
    <source>
        <dbReference type="Proteomes" id="UP000016361"/>
    </source>
</evidence>
<dbReference type="Pfam" id="PF13177">
    <property type="entry name" value="DNA_pol3_delta2"/>
    <property type="match status" value="1"/>
</dbReference>
<dbReference type="SUPFAM" id="SSF52540">
    <property type="entry name" value="P-loop containing nucleoside triphosphate hydrolases"/>
    <property type="match status" value="1"/>
</dbReference>
<dbReference type="STRING" id="1423780.FD05_GL001571"/>
<evidence type="ECO:0000256" key="4">
    <source>
        <dbReference type="ARBA" id="ARBA00022741"/>
    </source>
</evidence>
<dbReference type="eggNOG" id="COG2812">
    <property type="taxonomic scope" value="Bacteria"/>
</dbReference>
<evidence type="ECO:0000256" key="3">
    <source>
        <dbReference type="ARBA" id="ARBA00022723"/>
    </source>
</evidence>
<dbReference type="InterPro" id="IPR008921">
    <property type="entry name" value="DNA_pol3_clamp-load_cplx_C"/>
</dbReference>
<keyword evidence="7" id="KW-0239">DNA-directed DNA polymerase</keyword>